<comment type="similarity">
    <text evidence="1">Belongs to the universal stress protein A family.</text>
</comment>
<sequence>MYLRCLLVPTAPGIDATRRLDAALRLGRRLHAHIGVAFMAPDPGYVMASMAGMVGIASLASVMPMDCATIEAIQRGVREAAAEGKAALEAWCGREGVPLVDKAARLDATFATWTELSGEVEPLLTLAGRVNDLIIVDRPDPARSFTGRALDTALFSVGRPTLMVGEGVPYDLLDHVVIAWNGSLEAARLIGQSITLLHEAVRVTVVHARTERFEETRAADLCAYLRWHGIVAEAVTLPVGDGISVGAAILDEAGRRNASMLAMGAYTHSRVREFLLGGVTRHVVEHARIPVLMAH</sequence>
<dbReference type="Pfam" id="PF00582">
    <property type="entry name" value="Usp"/>
    <property type="match status" value="1"/>
</dbReference>
<dbReference type="RefSeq" id="WP_209649792.1">
    <property type="nucleotide sequence ID" value="NZ_JBEPNV010000001.1"/>
</dbReference>
<evidence type="ECO:0000313" key="3">
    <source>
        <dbReference type="EMBL" id="MET3863964.1"/>
    </source>
</evidence>
<dbReference type="PRINTS" id="PR01438">
    <property type="entry name" value="UNVRSLSTRESS"/>
</dbReference>
<organism evidence="3 4">
    <name type="scientific">Methylobacterium radiotolerans</name>
    <dbReference type="NCBI Taxonomy" id="31998"/>
    <lineage>
        <taxon>Bacteria</taxon>
        <taxon>Pseudomonadati</taxon>
        <taxon>Pseudomonadota</taxon>
        <taxon>Alphaproteobacteria</taxon>
        <taxon>Hyphomicrobiales</taxon>
        <taxon>Methylobacteriaceae</taxon>
        <taxon>Methylobacterium</taxon>
    </lineage>
</organism>
<gene>
    <name evidence="3" type="ORF">ABIC20_001273</name>
</gene>
<dbReference type="InterPro" id="IPR006016">
    <property type="entry name" value="UspA"/>
</dbReference>
<dbReference type="SUPFAM" id="SSF52402">
    <property type="entry name" value="Adenine nucleotide alpha hydrolases-like"/>
    <property type="match status" value="1"/>
</dbReference>
<reference evidence="3 4" key="1">
    <citation type="submission" date="2024-06" db="EMBL/GenBank/DDBJ databases">
        <title>Genomics of switchgrass bacterial isolates.</title>
        <authorList>
            <person name="Shade A."/>
        </authorList>
    </citation>
    <scope>NUCLEOTIDE SEQUENCE [LARGE SCALE GENOMIC DNA]</scope>
    <source>
        <strain evidence="3 4">PvP084</strain>
    </source>
</reference>
<accession>A0ABV2NBV5</accession>
<evidence type="ECO:0000313" key="4">
    <source>
        <dbReference type="Proteomes" id="UP001549119"/>
    </source>
</evidence>
<dbReference type="InterPro" id="IPR006015">
    <property type="entry name" value="Universal_stress_UspA"/>
</dbReference>
<protein>
    <submittedName>
        <fullName evidence="3">Nucleotide-binding universal stress UspA family protein</fullName>
    </submittedName>
</protein>
<dbReference type="Gene3D" id="3.40.50.12370">
    <property type="match status" value="1"/>
</dbReference>
<name>A0ABV2NBV5_9HYPH</name>
<dbReference type="Proteomes" id="UP001549119">
    <property type="component" value="Unassembled WGS sequence"/>
</dbReference>
<proteinExistence type="inferred from homology"/>
<feature type="domain" description="UspA" evidence="2">
    <location>
        <begin position="244"/>
        <end position="294"/>
    </location>
</feature>
<evidence type="ECO:0000259" key="2">
    <source>
        <dbReference type="Pfam" id="PF00582"/>
    </source>
</evidence>
<dbReference type="CDD" id="cd00293">
    <property type="entry name" value="USP-like"/>
    <property type="match status" value="1"/>
</dbReference>
<evidence type="ECO:0000256" key="1">
    <source>
        <dbReference type="ARBA" id="ARBA00008791"/>
    </source>
</evidence>
<keyword evidence="4" id="KW-1185">Reference proteome</keyword>
<dbReference type="EMBL" id="JBEPNW010000002">
    <property type="protein sequence ID" value="MET3863964.1"/>
    <property type="molecule type" value="Genomic_DNA"/>
</dbReference>
<comment type="caution">
    <text evidence="3">The sequence shown here is derived from an EMBL/GenBank/DDBJ whole genome shotgun (WGS) entry which is preliminary data.</text>
</comment>